<evidence type="ECO:0000256" key="5">
    <source>
        <dbReference type="ARBA" id="ARBA00022448"/>
    </source>
</evidence>
<evidence type="ECO:0000256" key="6">
    <source>
        <dbReference type="ARBA" id="ARBA00022483"/>
    </source>
</evidence>
<evidence type="ECO:0000256" key="1">
    <source>
        <dbReference type="ARBA" id="ARBA00002660"/>
    </source>
</evidence>
<evidence type="ECO:0000256" key="4">
    <source>
        <dbReference type="ARBA" id="ARBA00017509"/>
    </source>
</evidence>
<keyword evidence="5" id="KW-0813">Transport</keyword>
<dbReference type="GO" id="GO:0006893">
    <property type="term" value="P:Golgi to plasma membrane transport"/>
    <property type="evidence" value="ECO:0007669"/>
    <property type="project" value="TreeGrafter"/>
</dbReference>
<evidence type="ECO:0000313" key="8">
    <source>
        <dbReference type="EMBL" id="CAF0778336.1"/>
    </source>
</evidence>
<evidence type="ECO:0000313" key="9">
    <source>
        <dbReference type="EMBL" id="CAF1491005.1"/>
    </source>
</evidence>
<evidence type="ECO:0000256" key="2">
    <source>
        <dbReference type="ARBA" id="ARBA00004624"/>
    </source>
</evidence>
<dbReference type="GO" id="GO:0030426">
    <property type="term" value="C:growth cone"/>
    <property type="evidence" value="ECO:0007669"/>
    <property type="project" value="UniProtKB-SubCell"/>
</dbReference>
<proteinExistence type="inferred from homology"/>
<evidence type="ECO:0000313" key="10">
    <source>
        <dbReference type="EMBL" id="CAF1492293.1"/>
    </source>
</evidence>
<sequence>MEYTDADPSFRARLLEPKFEPESFIGSIASQSIGSTDLVNMKRRMYLIASEAKMDLKQNIYRNHTKFIETAKQVSSLESEVYQLHTLLADEQQLLNTVKELLTIEDKPDASIPIDADSWQSLLHHCESLGLVSTNLTRRLIYSGKLLEVKFENVSSNQHYKTDEINKSSTSHLTSPCYGLLFNDYFIITKSTNIRSATAYDVDQVIKLHKNLRNINDNQDGEENKQYSPAVSIQIINVKDDIIRNSFSIKYNLDTITLMCKNAQIKKQWVELLESTLQTDTRRSSVEFLLQTQQEQVLGDEFFSEEWIKNTQENLTILLAERNYDQALVLILQARKYSQEFLNKHEQQLFPLINTYMKSVQEQEQELRKLIEKEILNICERGCSTNLLKHYYHRIRIIKRLGYVPKAW</sequence>
<dbReference type="SUPFAM" id="SSF74788">
    <property type="entry name" value="Cullin repeat-like"/>
    <property type="match status" value="1"/>
</dbReference>
<evidence type="ECO:0000313" key="11">
    <source>
        <dbReference type="Proteomes" id="UP000663832"/>
    </source>
</evidence>
<dbReference type="InterPro" id="IPR011993">
    <property type="entry name" value="PH-like_dom_sf"/>
</dbReference>
<dbReference type="InterPro" id="IPR033961">
    <property type="entry name" value="Exo84"/>
</dbReference>
<dbReference type="AlphaFoldDB" id="A0A813R6U2"/>
<keyword evidence="6" id="KW-0268">Exocytosis</keyword>
<evidence type="ECO:0000313" key="12">
    <source>
        <dbReference type="Proteomes" id="UP000663877"/>
    </source>
</evidence>
<dbReference type="InterPro" id="IPR001849">
    <property type="entry name" value="PH_domain"/>
</dbReference>
<dbReference type="SMART" id="SM00233">
    <property type="entry name" value="PH"/>
    <property type="match status" value="1"/>
</dbReference>
<dbReference type="GO" id="GO:0006887">
    <property type="term" value="P:exocytosis"/>
    <property type="evidence" value="ECO:0007669"/>
    <property type="project" value="UniProtKB-KW"/>
</dbReference>
<dbReference type="SUPFAM" id="SSF50729">
    <property type="entry name" value="PH domain-like"/>
    <property type="match status" value="1"/>
</dbReference>
<organism evidence="8 12">
    <name type="scientific">Adineta steineri</name>
    <dbReference type="NCBI Taxonomy" id="433720"/>
    <lineage>
        <taxon>Eukaryota</taxon>
        <taxon>Metazoa</taxon>
        <taxon>Spiralia</taxon>
        <taxon>Gnathifera</taxon>
        <taxon>Rotifera</taxon>
        <taxon>Eurotatoria</taxon>
        <taxon>Bdelloidea</taxon>
        <taxon>Adinetida</taxon>
        <taxon>Adinetidae</taxon>
        <taxon>Adineta</taxon>
    </lineage>
</organism>
<comment type="caution">
    <text evidence="8">The sequence shown here is derived from an EMBL/GenBank/DDBJ whole genome shotgun (WGS) entry which is preliminary data.</text>
</comment>
<dbReference type="GO" id="GO:0008104">
    <property type="term" value="P:intracellular protein localization"/>
    <property type="evidence" value="ECO:0007669"/>
    <property type="project" value="TreeGrafter"/>
</dbReference>
<reference evidence="8" key="1">
    <citation type="submission" date="2021-02" db="EMBL/GenBank/DDBJ databases">
        <authorList>
            <person name="Nowell W R."/>
        </authorList>
    </citation>
    <scope>NUCLEOTIDE SEQUENCE</scope>
</reference>
<dbReference type="Gene3D" id="2.30.29.30">
    <property type="entry name" value="Pleckstrin-homology domain (PH domain)/Phosphotyrosine-binding domain (PTB)"/>
    <property type="match status" value="1"/>
</dbReference>
<comment type="similarity">
    <text evidence="3">Belongs to the EXO84 family.</text>
</comment>
<comment type="subcellular location">
    <subcellularLocation>
        <location evidence="2">Cell projection</location>
        <location evidence="2">Growth cone</location>
    </subcellularLocation>
</comment>
<dbReference type="Proteomes" id="UP000663832">
    <property type="component" value="Unassembled WGS sequence"/>
</dbReference>
<comment type="function">
    <text evidence="1">Component of the exocyst complex involved in the docking of exocytic vesicles with fusion sites on the plasma membrane.</text>
</comment>
<dbReference type="GO" id="GO:0000145">
    <property type="term" value="C:exocyst"/>
    <property type="evidence" value="ECO:0007669"/>
    <property type="project" value="InterPro"/>
</dbReference>
<accession>A0A813R6U2</accession>
<dbReference type="Proteomes" id="UP000663877">
    <property type="component" value="Unassembled WGS sequence"/>
</dbReference>
<dbReference type="Pfam" id="PF08700">
    <property type="entry name" value="VPS51_Exo84_N"/>
    <property type="match status" value="1"/>
</dbReference>
<dbReference type="InterPro" id="IPR016159">
    <property type="entry name" value="Cullin_repeat-like_dom_sf"/>
</dbReference>
<name>A0A813R6U2_9BILA</name>
<dbReference type="EMBL" id="CAJNOM010000541">
    <property type="protein sequence ID" value="CAF1492293.1"/>
    <property type="molecule type" value="Genomic_DNA"/>
</dbReference>
<dbReference type="EMBL" id="CAJNOI010000009">
    <property type="protein sequence ID" value="CAF0778336.1"/>
    <property type="molecule type" value="Genomic_DNA"/>
</dbReference>
<feature type="domain" description="PH" evidence="7">
    <location>
        <begin position="140"/>
        <end position="280"/>
    </location>
</feature>
<evidence type="ECO:0000256" key="3">
    <source>
        <dbReference type="ARBA" id="ARBA00007210"/>
    </source>
</evidence>
<keyword evidence="11" id="KW-1185">Reference proteome</keyword>
<gene>
    <name evidence="8" type="ORF">BJG266_LOCUS3977</name>
    <name evidence="9" type="ORF">QVE165_LOCUS42876</name>
    <name evidence="10" type="ORF">QVE165_LOCUS42958</name>
</gene>
<dbReference type="OrthoDB" id="642193at2759"/>
<dbReference type="EMBL" id="CAJNOM010000538">
    <property type="protein sequence ID" value="CAF1491005.1"/>
    <property type="molecule type" value="Genomic_DNA"/>
</dbReference>
<dbReference type="PANTHER" id="PTHR21426">
    <property type="entry name" value="EXOCYST COMPLEX COMPONENT 8"/>
    <property type="match status" value="1"/>
</dbReference>
<evidence type="ECO:0000259" key="7">
    <source>
        <dbReference type="SMART" id="SM00233"/>
    </source>
</evidence>
<protein>
    <recommendedName>
        <fullName evidence="4">Exocyst complex component 8</fullName>
    </recommendedName>
</protein>
<dbReference type="PANTHER" id="PTHR21426:SF12">
    <property type="entry name" value="EXOCYST COMPLEX COMPONENT 8"/>
    <property type="match status" value="1"/>
</dbReference>